<dbReference type="InterPro" id="IPR049492">
    <property type="entry name" value="BD-FAE-like_dom"/>
</dbReference>
<dbReference type="PROSITE" id="PS50222">
    <property type="entry name" value="EF_HAND_2"/>
    <property type="match status" value="1"/>
</dbReference>
<feature type="domain" description="EF-hand" evidence="2">
    <location>
        <begin position="41"/>
        <end position="76"/>
    </location>
</feature>
<dbReference type="Pfam" id="PF20434">
    <property type="entry name" value="BD-FAE"/>
    <property type="match status" value="1"/>
</dbReference>
<dbReference type="InterPro" id="IPR002048">
    <property type="entry name" value="EF_hand_dom"/>
</dbReference>
<evidence type="ECO:0000256" key="1">
    <source>
        <dbReference type="ARBA" id="ARBA00022801"/>
    </source>
</evidence>
<protein>
    <recommendedName>
        <fullName evidence="2">EF-hand domain-containing protein</fullName>
    </recommendedName>
</protein>
<keyword evidence="1" id="KW-0378">Hydrolase</keyword>
<dbReference type="InterPro" id="IPR011992">
    <property type="entry name" value="EF-hand-dom_pair"/>
</dbReference>
<sequence>MIPLVACIAALGQVLSAQESRYDKSFRDWDKNKDDKLSKEELPDNTKRNFERMDTDKSGFISLKEHVTYLTRGSGKRQQQRPKLEGYNVMQGISYAGTDNARQTLDLALPIKRSRDKPLPVIAFIHGGGWRGGSKDGGLNKIRGFLKSGMYAGVSIGYRLSNEAKWPAQIHDCKAAIRWIRANAKKHGLDGDRIAVHGTSAGGHLVAMLGTSAGVKAMDGSIGPYTGLSTKVACVVDYFGPTNFLRMNDFESRIDHDAKGSPEGLLIGGPVQDNKKKTLTADPISYVSKEDSPFLIMHGTKDMAVPYNQSVILYSALKKIGVPSALLTVTGGGHGVGGGVLNEHLQTFFDHHLLKKSGVFESLTIPVAKTAQR</sequence>
<dbReference type="GO" id="GO:0005509">
    <property type="term" value="F:calcium ion binding"/>
    <property type="evidence" value="ECO:0007669"/>
    <property type="project" value="InterPro"/>
</dbReference>
<dbReference type="Gene3D" id="3.40.50.1820">
    <property type="entry name" value="alpha/beta hydrolase"/>
    <property type="match status" value="1"/>
</dbReference>
<proteinExistence type="predicted"/>
<name>A0A382A0Y1_9ZZZZ</name>
<gene>
    <name evidence="3" type="ORF">METZ01_LOCUS148024</name>
</gene>
<dbReference type="InterPro" id="IPR050300">
    <property type="entry name" value="GDXG_lipolytic_enzyme"/>
</dbReference>
<accession>A0A382A0Y1</accession>
<dbReference type="Gene3D" id="1.10.238.10">
    <property type="entry name" value="EF-hand"/>
    <property type="match status" value="1"/>
</dbReference>
<evidence type="ECO:0000313" key="3">
    <source>
        <dbReference type="EMBL" id="SVA95170.1"/>
    </source>
</evidence>
<dbReference type="PANTHER" id="PTHR48081">
    <property type="entry name" value="AB HYDROLASE SUPERFAMILY PROTEIN C4A8.06C"/>
    <property type="match status" value="1"/>
</dbReference>
<dbReference type="PANTHER" id="PTHR48081:SF13">
    <property type="entry name" value="ALPHA_BETA HYDROLASE"/>
    <property type="match status" value="1"/>
</dbReference>
<dbReference type="SUPFAM" id="SSF53474">
    <property type="entry name" value="alpha/beta-Hydrolases"/>
    <property type="match status" value="1"/>
</dbReference>
<dbReference type="EMBL" id="UINC01023460">
    <property type="protein sequence ID" value="SVA95170.1"/>
    <property type="molecule type" value="Genomic_DNA"/>
</dbReference>
<dbReference type="GO" id="GO:0016787">
    <property type="term" value="F:hydrolase activity"/>
    <property type="evidence" value="ECO:0007669"/>
    <property type="project" value="UniProtKB-KW"/>
</dbReference>
<evidence type="ECO:0000259" key="2">
    <source>
        <dbReference type="PROSITE" id="PS50222"/>
    </source>
</evidence>
<dbReference type="SUPFAM" id="SSF47473">
    <property type="entry name" value="EF-hand"/>
    <property type="match status" value="1"/>
</dbReference>
<dbReference type="InterPro" id="IPR029058">
    <property type="entry name" value="AB_hydrolase_fold"/>
</dbReference>
<dbReference type="AlphaFoldDB" id="A0A382A0Y1"/>
<reference evidence="3" key="1">
    <citation type="submission" date="2018-05" db="EMBL/GenBank/DDBJ databases">
        <authorList>
            <person name="Lanie J.A."/>
            <person name="Ng W.-L."/>
            <person name="Kazmierczak K.M."/>
            <person name="Andrzejewski T.M."/>
            <person name="Davidsen T.M."/>
            <person name="Wayne K.J."/>
            <person name="Tettelin H."/>
            <person name="Glass J.I."/>
            <person name="Rusch D."/>
            <person name="Podicherti R."/>
            <person name="Tsui H.-C.T."/>
            <person name="Winkler M.E."/>
        </authorList>
    </citation>
    <scope>NUCLEOTIDE SEQUENCE</scope>
</reference>
<organism evidence="3">
    <name type="scientific">marine metagenome</name>
    <dbReference type="NCBI Taxonomy" id="408172"/>
    <lineage>
        <taxon>unclassified sequences</taxon>
        <taxon>metagenomes</taxon>
        <taxon>ecological metagenomes</taxon>
    </lineage>
</organism>